<dbReference type="InterPro" id="IPR026622">
    <property type="entry name" value="Mxra7"/>
</dbReference>
<protein>
    <recommendedName>
        <fullName evidence="3">Matrix-remodeling-associated protein 7 helical domain-containing protein</fullName>
    </recommendedName>
</protein>
<accession>A0A1B0DPU6</accession>
<keyword evidence="2" id="KW-1133">Transmembrane helix</keyword>
<dbReference type="OrthoDB" id="5983600at2759"/>
<dbReference type="PANTHER" id="PTHR21845:SF2">
    <property type="entry name" value="MATRIX-REMODELING-ASSOCIATED PROTEIN 7"/>
    <property type="match status" value="1"/>
</dbReference>
<dbReference type="PANTHER" id="PTHR21845">
    <property type="entry name" value="TRANSMEMBRANE ANCHOR PROTEIN 1"/>
    <property type="match status" value="1"/>
</dbReference>
<feature type="transmembrane region" description="Helical" evidence="2">
    <location>
        <begin position="12"/>
        <end position="36"/>
    </location>
</feature>
<evidence type="ECO:0000256" key="1">
    <source>
        <dbReference type="SAM" id="MobiDB-lite"/>
    </source>
</evidence>
<dbReference type="RefSeq" id="XP_055700595.1">
    <property type="nucleotide sequence ID" value="XM_055844620.1"/>
</dbReference>
<keyword evidence="2" id="KW-0472">Membrane</keyword>
<evidence type="ECO:0000313" key="4">
    <source>
        <dbReference type="EnsemblMetazoa" id="PPAI010534-PA"/>
    </source>
</evidence>
<dbReference type="EnsemblMetazoa" id="PPAI010534-RA">
    <property type="protein sequence ID" value="PPAI010534-PA"/>
    <property type="gene ID" value="PPAI010534"/>
</dbReference>
<feature type="compositionally biased region" description="Basic and acidic residues" evidence="1">
    <location>
        <begin position="42"/>
        <end position="54"/>
    </location>
</feature>
<evidence type="ECO:0000256" key="2">
    <source>
        <dbReference type="SAM" id="Phobius"/>
    </source>
</evidence>
<keyword evidence="5" id="KW-1185">Reference proteome</keyword>
<feature type="domain" description="Matrix-remodeling-associated protein 7 helical" evidence="3">
    <location>
        <begin position="74"/>
        <end position="135"/>
    </location>
</feature>
<dbReference type="Proteomes" id="UP000092462">
    <property type="component" value="Unassembled WGS sequence"/>
</dbReference>
<dbReference type="EMBL" id="AJVK01008264">
    <property type="status" value="NOT_ANNOTATED_CDS"/>
    <property type="molecule type" value="Genomic_DNA"/>
</dbReference>
<dbReference type="VEuPathDB" id="VectorBase:PPAPM1_001879"/>
<reference evidence="4" key="1">
    <citation type="submission" date="2022-08" db="UniProtKB">
        <authorList>
            <consortium name="EnsemblMetazoa"/>
        </authorList>
    </citation>
    <scope>IDENTIFICATION</scope>
    <source>
        <strain evidence="4">Israel</strain>
    </source>
</reference>
<proteinExistence type="predicted"/>
<keyword evidence="2" id="KW-0812">Transmembrane</keyword>
<feature type="region of interest" description="Disordered" evidence="1">
    <location>
        <begin position="42"/>
        <end position="70"/>
    </location>
</feature>
<dbReference type="InterPro" id="IPR057534">
    <property type="entry name" value="MXRA7_helical"/>
</dbReference>
<evidence type="ECO:0000259" key="3">
    <source>
        <dbReference type="Pfam" id="PF25473"/>
    </source>
</evidence>
<feature type="compositionally biased region" description="Acidic residues" evidence="1">
    <location>
        <begin position="55"/>
        <end position="66"/>
    </location>
</feature>
<sequence>MDYLEEINVYLLNVNSIFIVKITITFILTIVTIILWKRLRPPEESSKSKARENIEDSDEELEEETSGQELGLMGKIKSAKLREMEQKLSEEQKTQENEIQKQQLAAIFELLKKQQEELNAEKITEDDFNAQLKLYR</sequence>
<evidence type="ECO:0000313" key="5">
    <source>
        <dbReference type="Proteomes" id="UP000092462"/>
    </source>
</evidence>
<dbReference type="GeneID" id="129800322"/>
<organism evidence="4 5">
    <name type="scientific">Phlebotomus papatasi</name>
    <name type="common">Sandfly</name>
    <dbReference type="NCBI Taxonomy" id="29031"/>
    <lineage>
        <taxon>Eukaryota</taxon>
        <taxon>Metazoa</taxon>
        <taxon>Ecdysozoa</taxon>
        <taxon>Arthropoda</taxon>
        <taxon>Hexapoda</taxon>
        <taxon>Insecta</taxon>
        <taxon>Pterygota</taxon>
        <taxon>Neoptera</taxon>
        <taxon>Endopterygota</taxon>
        <taxon>Diptera</taxon>
        <taxon>Nematocera</taxon>
        <taxon>Psychodoidea</taxon>
        <taxon>Psychodidae</taxon>
        <taxon>Phlebotomus</taxon>
        <taxon>Phlebotomus</taxon>
    </lineage>
</organism>
<dbReference type="KEGG" id="ppap:129800322"/>
<dbReference type="AlphaFoldDB" id="A0A1B0DPU6"/>
<dbReference type="VEuPathDB" id="VectorBase:PPAI010534"/>
<name>A0A1B0DPU6_PHLPP</name>
<dbReference type="Pfam" id="PF25473">
    <property type="entry name" value="MXRA7_helical"/>
    <property type="match status" value="1"/>
</dbReference>